<evidence type="ECO:0000313" key="3">
    <source>
        <dbReference type="EMBL" id="QBC73415.1"/>
    </source>
</evidence>
<keyword evidence="2" id="KW-0472">Membrane</keyword>
<dbReference type="PANTHER" id="PTHR12534">
    <property type="entry name" value="30S RIBOSOMAL PROTEIN S2 PROKARYOTIC AND ORGANELLAR"/>
    <property type="match status" value="1"/>
</dbReference>
<keyword evidence="3" id="KW-0496">Mitochondrion</keyword>
<dbReference type="RefSeq" id="YP_009557776.1">
    <property type="nucleotide sequence ID" value="NC_040955.1"/>
</dbReference>
<dbReference type="PRINTS" id="PR00395">
    <property type="entry name" value="RIBOSOMALS2"/>
</dbReference>
<geneLocation type="mitochondrion" evidence="3"/>
<dbReference type="InterPro" id="IPR023591">
    <property type="entry name" value="Ribosomal_uS2_flav_dom_sf"/>
</dbReference>
<dbReference type="GeneID" id="39114167"/>
<accession>A0A411K7L8</accession>
<dbReference type="EMBL" id="MH910097">
    <property type="protein sequence ID" value="QBC73415.1"/>
    <property type="molecule type" value="Genomic_DNA"/>
</dbReference>
<protein>
    <submittedName>
        <fullName evidence="3">Ribosomal protein S2</fullName>
    </submittedName>
</protein>
<name>A0A411K7L8_9EUKA</name>
<evidence type="ECO:0000256" key="2">
    <source>
        <dbReference type="SAM" id="Phobius"/>
    </source>
</evidence>
<keyword evidence="2" id="KW-1133">Transmembrane helix</keyword>
<dbReference type="Pfam" id="PF00318">
    <property type="entry name" value="Ribosomal_S2"/>
    <property type="match status" value="1"/>
</dbReference>
<dbReference type="InterPro" id="IPR001865">
    <property type="entry name" value="Ribosomal_uS2"/>
</dbReference>
<dbReference type="SUPFAM" id="SSF52313">
    <property type="entry name" value="Ribosomal protein S2"/>
    <property type="match status" value="1"/>
</dbReference>
<evidence type="ECO:0000256" key="1">
    <source>
        <dbReference type="ARBA" id="ARBA00006242"/>
    </source>
</evidence>
<dbReference type="Gene3D" id="3.40.50.10490">
    <property type="entry name" value="Glucose-6-phosphate isomerase like protein, domain 1"/>
    <property type="match status" value="1"/>
</dbReference>
<keyword evidence="2" id="KW-0812">Transmembrane</keyword>
<dbReference type="GO" id="GO:0005763">
    <property type="term" value="C:mitochondrial small ribosomal subunit"/>
    <property type="evidence" value="ECO:0007669"/>
    <property type="project" value="TreeGrafter"/>
</dbReference>
<dbReference type="AlphaFoldDB" id="A0A411K7L8"/>
<feature type="transmembrane region" description="Helical" evidence="2">
    <location>
        <begin position="44"/>
        <end position="65"/>
    </location>
</feature>
<comment type="similarity">
    <text evidence="1">Belongs to the universal ribosomal protein uS2 family.</text>
</comment>
<keyword evidence="3" id="KW-0689">Ribosomal protein</keyword>
<keyword evidence="3" id="KW-0687">Ribonucleoprotein</keyword>
<dbReference type="Gene3D" id="1.10.287.610">
    <property type="entry name" value="Helix hairpin bin"/>
    <property type="match status" value="1"/>
</dbReference>
<dbReference type="HAMAP" id="MF_00291_B">
    <property type="entry name" value="Ribosomal_uS2_B"/>
    <property type="match status" value="1"/>
</dbReference>
<reference evidence="3" key="1">
    <citation type="journal article" date="2019" name="Eur. J. Protist.">
        <title>The complete mitochondrial genome of Paravannella minima (Amoebozoa, Discosea, Vannellida).</title>
        <authorList>
            <person name="Bondarenko N."/>
            <person name="Glotova A."/>
            <person name="Nassonova E."/>
            <person name="Masharsky A."/>
            <person name="Polev D."/>
            <person name="Smirnov A."/>
        </authorList>
    </citation>
    <scope>NUCLEOTIDE SEQUENCE</scope>
</reference>
<organism evidence="3">
    <name type="scientific">Paravannella minima</name>
    <dbReference type="NCBI Taxonomy" id="1443144"/>
    <lineage>
        <taxon>Eukaryota</taxon>
        <taxon>Amoebozoa</taxon>
        <taxon>Discosea</taxon>
        <taxon>Flabellinia</taxon>
        <taxon>Vannellidae</taxon>
        <taxon>Paravannella</taxon>
    </lineage>
</organism>
<dbReference type="InterPro" id="IPR005706">
    <property type="entry name" value="Ribosomal_uS2_bac/mit/plastid"/>
</dbReference>
<dbReference type="GO" id="GO:0003735">
    <property type="term" value="F:structural constituent of ribosome"/>
    <property type="evidence" value="ECO:0007669"/>
    <property type="project" value="InterPro"/>
</dbReference>
<gene>
    <name evidence="3" type="primary">rps2</name>
</gene>
<proteinExistence type="inferred from homology"/>
<sequence>MFLIKKKLNINFFHDFIDLNIEQLYLIGISFVSRKNAWNKVLSFYFYGTISYINIVNLSFSLLYLRKFIFFMTDVYYNGGRILVIDEDCINKKLLKNYFKCFVYINYVNDKWMGGTLTNYLTIRTGLIKNIKYYTTLILLSKKSGCKIKNKIFNDLFYFKSYLRSMNTFKKFPSFAFVFTNTENNQFWTNKEIYSLKLPCFGGYNENYNHLDYIIPGNCVSFYSNNFYCSLIFNSFLEGFFKFSYSNNFIFIIGKLLKFFTYRELKFFFFFKKSMLNIFFFKYLDLKKKYLKNYFCFFFKSKYLKKKFKIN</sequence>
<dbReference type="GO" id="GO:0006412">
    <property type="term" value="P:translation"/>
    <property type="evidence" value="ECO:0007669"/>
    <property type="project" value="InterPro"/>
</dbReference>
<dbReference type="PANTHER" id="PTHR12534:SF0">
    <property type="entry name" value="SMALL RIBOSOMAL SUBUNIT PROTEIN US2M"/>
    <property type="match status" value="1"/>
</dbReference>